<feature type="transmembrane region" description="Helical" evidence="1">
    <location>
        <begin position="59"/>
        <end position="81"/>
    </location>
</feature>
<keyword evidence="1" id="KW-1133">Transmembrane helix</keyword>
<gene>
    <name evidence="2" type="ORF">HAV00_20650</name>
</gene>
<sequence length="82" mass="8912">MAVGWILDLIWWGIGYAVARLVVPFASFGKVQVGTALDSNGFGWRGWRRIEGGRFEIEATFAALIGLVICCAGLAAVLYLIH</sequence>
<keyword evidence="1" id="KW-0472">Membrane</keyword>
<dbReference type="AlphaFoldDB" id="A0A6G9A7V5"/>
<dbReference type="Proteomes" id="UP000500895">
    <property type="component" value="Chromosome"/>
</dbReference>
<name>A0A6G9A7V5_9BRAD</name>
<keyword evidence="1" id="KW-0812">Transmembrane</keyword>
<protein>
    <submittedName>
        <fullName evidence="2">Uncharacterized protein</fullName>
    </submittedName>
</protein>
<reference evidence="2 3" key="1">
    <citation type="journal article" date="2020" name="Int. J. Syst. Evol. Microbiol.">
        <title>Description and complete genome sequences of Bradyrhizobium symbiodeficiens sp. nov., a non-symbiotic bacterium associated with legumes native to Canada.</title>
        <authorList>
            <person name="Bromfield E.S.P."/>
            <person name="Cloutier S."/>
            <person name="Nguyen H.D.T."/>
        </authorList>
    </citation>
    <scope>NUCLEOTIDE SEQUENCE [LARGE SCALE GENOMIC DNA]</scope>
    <source>
        <strain evidence="2 3">101S1MB</strain>
    </source>
</reference>
<evidence type="ECO:0000313" key="2">
    <source>
        <dbReference type="EMBL" id="QIP08518.1"/>
    </source>
</evidence>
<organism evidence="2 3">
    <name type="scientific">Bradyrhizobium symbiodeficiens</name>
    <dbReference type="NCBI Taxonomy" id="1404367"/>
    <lineage>
        <taxon>Bacteria</taxon>
        <taxon>Pseudomonadati</taxon>
        <taxon>Pseudomonadota</taxon>
        <taxon>Alphaproteobacteria</taxon>
        <taxon>Hyphomicrobiales</taxon>
        <taxon>Nitrobacteraceae</taxon>
        <taxon>Bradyrhizobium</taxon>
    </lineage>
</organism>
<evidence type="ECO:0000256" key="1">
    <source>
        <dbReference type="SAM" id="Phobius"/>
    </source>
</evidence>
<dbReference type="RefSeq" id="WP_166468606.1">
    <property type="nucleotide sequence ID" value="NZ_CP050066.2"/>
</dbReference>
<evidence type="ECO:0000313" key="3">
    <source>
        <dbReference type="Proteomes" id="UP000500895"/>
    </source>
</evidence>
<proteinExistence type="predicted"/>
<accession>A0A6G9A7V5</accession>
<dbReference type="EMBL" id="CP050066">
    <property type="protein sequence ID" value="QIP08518.1"/>
    <property type="molecule type" value="Genomic_DNA"/>
</dbReference>